<keyword evidence="1" id="KW-1133">Transmembrane helix</keyword>
<dbReference type="EMBL" id="JACHJS010000001">
    <property type="protein sequence ID" value="MBB4967253.1"/>
    <property type="molecule type" value="Genomic_DNA"/>
</dbReference>
<feature type="transmembrane region" description="Helical" evidence="1">
    <location>
        <begin position="35"/>
        <end position="59"/>
    </location>
</feature>
<protein>
    <submittedName>
        <fullName evidence="3">NADH:ubiquinone oxidoreductase subunit 5 (Subunit L)/multisubunit Na+/H+ antiporter MnhA subunit</fullName>
    </submittedName>
</protein>
<keyword evidence="2" id="KW-0732">Signal</keyword>
<feature type="transmembrane region" description="Helical" evidence="1">
    <location>
        <begin position="92"/>
        <end position="108"/>
    </location>
</feature>
<evidence type="ECO:0000256" key="1">
    <source>
        <dbReference type="SAM" id="Phobius"/>
    </source>
</evidence>
<dbReference type="AlphaFoldDB" id="A0A7W7T626"/>
<dbReference type="Proteomes" id="UP000542674">
    <property type="component" value="Unassembled WGS sequence"/>
</dbReference>
<feature type="transmembrane region" description="Helical" evidence="1">
    <location>
        <begin position="325"/>
        <end position="346"/>
    </location>
</feature>
<keyword evidence="4" id="KW-1185">Reference proteome</keyword>
<feature type="transmembrane region" description="Helical" evidence="1">
    <location>
        <begin position="292"/>
        <end position="313"/>
    </location>
</feature>
<evidence type="ECO:0000313" key="3">
    <source>
        <dbReference type="EMBL" id="MBB4967253.1"/>
    </source>
</evidence>
<reference evidence="3 4" key="1">
    <citation type="submission" date="2020-08" db="EMBL/GenBank/DDBJ databases">
        <title>Sequencing the genomes of 1000 actinobacteria strains.</title>
        <authorList>
            <person name="Klenk H.-P."/>
        </authorList>
    </citation>
    <scope>NUCLEOTIDE SEQUENCE [LARGE SCALE GENOMIC DNA]</scope>
    <source>
        <strain evidence="3 4">DSM 45084</strain>
    </source>
</reference>
<proteinExistence type="predicted"/>
<gene>
    <name evidence="3" type="ORF">F4559_004612</name>
</gene>
<feature type="transmembrane region" description="Helical" evidence="1">
    <location>
        <begin position="113"/>
        <end position="130"/>
    </location>
</feature>
<comment type="caution">
    <text evidence="3">The sequence shown here is derived from an EMBL/GenBank/DDBJ whole genome shotgun (WGS) entry which is preliminary data.</text>
</comment>
<evidence type="ECO:0000313" key="4">
    <source>
        <dbReference type="Proteomes" id="UP000542674"/>
    </source>
</evidence>
<accession>A0A7W7T626</accession>
<feature type="transmembrane region" description="Helical" evidence="1">
    <location>
        <begin position="209"/>
        <end position="228"/>
    </location>
</feature>
<feature type="transmembrane region" description="Helical" evidence="1">
    <location>
        <begin position="150"/>
        <end position="172"/>
    </location>
</feature>
<keyword evidence="1" id="KW-0472">Membrane</keyword>
<feature type="signal peptide" evidence="2">
    <location>
        <begin position="1"/>
        <end position="19"/>
    </location>
</feature>
<keyword evidence="3" id="KW-0830">Ubiquinone</keyword>
<name>A0A7W7T626_9PSEU</name>
<keyword evidence="1" id="KW-0812">Transmembrane</keyword>
<sequence>MIALAPIAVVLALLGAAAAAGTQADARAARRKAVYWTSGAAALAIAELFTSTVDIPVALVHTRHEALLCAAIALSGVLVAAMAPVSTHPPGVLARALLLVAVSCAFTVVRSEVVDLVLLAVSAWLAWSGLRGRPGGAGRLFALHQVPSLVLVAVGVATGVDVFVVLGLAIRAAAVPAHAWFPRFVGTAPMGLVVAFGTVPLGLVVPESAVATVIGVVTALCGAVFAVVQTDGRRSLAFLLVCGNGIVLAGGGWAAAVLAGSGLAMTVGALAARRDALSFGTPVGDLSRTPRLAVAYLGFGLALAGFPLLAGFATAHHLLDHAAPAAVACLLVAVAVAGIAVVRGFLALFTGTSAETGERDLTPLENYAVAVTLALLVFGGLLPGVAVL</sequence>
<organism evidence="3 4">
    <name type="scientific">Saccharothrix violaceirubra</name>
    <dbReference type="NCBI Taxonomy" id="413306"/>
    <lineage>
        <taxon>Bacteria</taxon>
        <taxon>Bacillati</taxon>
        <taxon>Actinomycetota</taxon>
        <taxon>Actinomycetes</taxon>
        <taxon>Pseudonocardiales</taxon>
        <taxon>Pseudonocardiaceae</taxon>
        <taxon>Saccharothrix</taxon>
    </lineage>
</organism>
<evidence type="ECO:0000256" key="2">
    <source>
        <dbReference type="SAM" id="SignalP"/>
    </source>
</evidence>
<feature type="transmembrane region" description="Helical" evidence="1">
    <location>
        <begin position="240"/>
        <end position="272"/>
    </location>
</feature>
<feature type="transmembrane region" description="Helical" evidence="1">
    <location>
        <begin position="366"/>
        <end position="387"/>
    </location>
</feature>
<dbReference type="RefSeq" id="WP_184671800.1">
    <property type="nucleotide sequence ID" value="NZ_BAABAI010000009.1"/>
</dbReference>
<feature type="transmembrane region" description="Helical" evidence="1">
    <location>
        <begin position="66"/>
        <end position="86"/>
    </location>
</feature>
<feature type="transmembrane region" description="Helical" evidence="1">
    <location>
        <begin position="184"/>
        <end position="203"/>
    </location>
</feature>
<feature type="chain" id="PRO_5038612072" evidence="2">
    <location>
        <begin position="20"/>
        <end position="388"/>
    </location>
</feature>